<dbReference type="EMBL" id="VUJU01002950">
    <property type="protein sequence ID" value="KAF0759574.1"/>
    <property type="molecule type" value="Genomic_DNA"/>
</dbReference>
<evidence type="ECO:0000313" key="2">
    <source>
        <dbReference type="Proteomes" id="UP000478052"/>
    </source>
</evidence>
<feature type="non-terminal residue" evidence="1">
    <location>
        <position position="1"/>
    </location>
</feature>
<gene>
    <name evidence="1" type="ORF">FWK35_00036973</name>
</gene>
<organism evidence="1 2">
    <name type="scientific">Aphis craccivora</name>
    <name type="common">Cowpea aphid</name>
    <dbReference type="NCBI Taxonomy" id="307492"/>
    <lineage>
        <taxon>Eukaryota</taxon>
        <taxon>Metazoa</taxon>
        <taxon>Ecdysozoa</taxon>
        <taxon>Arthropoda</taxon>
        <taxon>Hexapoda</taxon>
        <taxon>Insecta</taxon>
        <taxon>Pterygota</taxon>
        <taxon>Neoptera</taxon>
        <taxon>Paraneoptera</taxon>
        <taxon>Hemiptera</taxon>
        <taxon>Sternorrhyncha</taxon>
        <taxon>Aphidomorpha</taxon>
        <taxon>Aphidoidea</taxon>
        <taxon>Aphididae</taxon>
        <taxon>Aphidini</taxon>
        <taxon>Aphis</taxon>
        <taxon>Aphis</taxon>
    </lineage>
</organism>
<name>A0A6G0YQ14_APHCR</name>
<proteinExistence type="predicted"/>
<dbReference type="AlphaFoldDB" id="A0A6G0YQ14"/>
<protein>
    <submittedName>
        <fullName evidence="1">Uncharacterized protein</fullName>
    </submittedName>
</protein>
<evidence type="ECO:0000313" key="1">
    <source>
        <dbReference type="EMBL" id="KAF0759574.1"/>
    </source>
</evidence>
<keyword evidence="2" id="KW-1185">Reference proteome</keyword>
<dbReference type="Proteomes" id="UP000478052">
    <property type="component" value="Unassembled WGS sequence"/>
</dbReference>
<reference evidence="1 2" key="1">
    <citation type="submission" date="2019-08" db="EMBL/GenBank/DDBJ databases">
        <title>Whole genome of Aphis craccivora.</title>
        <authorList>
            <person name="Voronova N.V."/>
            <person name="Shulinski R.S."/>
            <person name="Bandarenka Y.V."/>
            <person name="Zhorov D.G."/>
            <person name="Warner D."/>
        </authorList>
    </citation>
    <scope>NUCLEOTIDE SEQUENCE [LARGE SCALE GENOMIC DNA]</scope>
    <source>
        <strain evidence="1">180601</strain>
        <tissue evidence="1">Whole Body</tissue>
    </source>
</reference>
<accession>A0A6G0YQ14</accession>
<sequence>VYTRTCQNNPSISNFGLVSDSKLNLVGALGHYLNFPILFKSA</sequence>
<comment type="caution">
    <text evidence="1">The sequence shown here is derived from an EMBL/GenBank/DDBJ whole genome shotgun (WGS) entry which is preliminary data.</text>
</comment>